<dbReference type="Gene3D" id="3.40.50.720">
    <property type="entry name" value="NAD(P)-binding Rossmann-like Domain"/>
    <property type="match status" value="1"/>
</dbReference>
<evidence type="ECO:0000259" key="6">
    <source>
        <dbReference type="Pfam" id="PF02558"/>
    </source>
</evidence>
<dbReference type="GO" id="GO:0005737">
    <property type="term" value="C:cytoplasm"/>
    <property type="evidence" value="ECO:0007669"/>
    <property type="project" value="TreeGrafter"/>
</dbReference>
<keyword evidence="9" id="KW-1185">Reference proteome</keyword>
<dbReference type="InterPro" id="IPR036291">
    <property type="entry name" value="NAD(P)-bd_dom_sf"/>
</dbReference>
<dbReference type="EMBL" id="KV878974">
    <property type="protein sequence ID" value="OJK01806.1"/>
    <property type="molecule type" value="Genomic_DNA"/>
</dbReference>
<organism evidence="8 9">
    <name type="scientific">Aspergillus aculeatus (strain ATCC 16872 / CBS 172.66 / WB 5094)</name>
    <dbReference type="NCBI Taxonomy" id="690307"/>
    <lineage>
        <taxon>Eukaryota</taxon>
        <taxon>Fungi</taxon>
        <taxon>Dikarya</taxon>
        <taxon>Ascomycota</taxon>
        <taxon>Pezizomycotina</taxon>
        <taxon>Eurotiomycetes</taxon>
        <taxon>Eurotiomycetidae</taxon>
        <taxon>Eurotiales</taxon>
        <taxon>Aspergillaceae</taxon>
        <taxon>Aspergillus</taxon>
        <taxon>Aspergillus subgen. Circumdati</taxon>
    </lineage>
</organism>
<evidence type="ECO:0000256" key="3">
    <source>
        <dbReference type="ARBA" id="ARBA00023002"/>
    </source>
</evidence>
<reference evidence="9" key="1">
    <citation type="journal article" date="2017" name="Genome Biol.">
        <title>Comparative genomics reveals high biological diversity and specific adaptations in the industrially and medically important fungal genus Aspergillus.</title>
        <authorList>
            <person name="de Vries R.P."/>
            <person name="Riley R."/>
            <person name="Wiebenga A."/>
            <person name="Aguilar-Osorio G."/>
            <person name="Amillis S."/>
            <person name="Uchima C.A."/>
            <person name="Anderluh G."/>
            <person name="Asadollahi M."/>
            <person name="Askin M."/>
            <person name="Barry K."/>
            <person name="Battaglia E."/>
            <person name="Bayram O."/>
            <person name="Benocci T."/>
            <person name="Braus-Stromeyer S.A."/>
            <person name="Caldana C."/>
            <person name="Canovas D."/>
            <person name="Cerqueira G.C."/>
            <person name="Chen F."/>
            <person name="Chen W."/>
            <person name="Choi C."/>
            <person name="Clum A."/>
            <person name="Dos Santos R.A."/>
            <person name="Damasio A.R."/>
            <person name="Diallinas G."/>
            <person name="Emri T."/>
            <person name="Fekete E."/>
            <person name="Flipphi M."/>
            <person name="Freyberg S."/>
            <person name="Gallo A."/>
            <person name="Gournas C."/>
            <person name="Habgood R."/>
            <person name="Hainaut M."/>
            <person name="Harispe M.L."/>
            <person name="Henrissat B."/>
            <person name="Hilden K.S."/>
            <person name="Hope R."/>
            <person name="Hossain A."/>
            <person name="Karabika E."/>
            <person name="Karaffa L."/>
            <person name="Karanyi Z."/>
            <person name="Krasevec N."/>
            <person name="Kuo A."/>
            <person name="Kusch H."/>
            <person name="LaButti K."/>
            <person name="Lagendijk E.L."/>
            <person name="Lapidus A."/>
            <person name="Levasseur A."/>
            <person name="Lindquist E."/>
            <person name="Lipzen A."/>
            <person name="Logrieco A.F."/>
            <person name="MacCabe A."/>
            <person name="Maekelae M.R."/>
            <person name="Malavazi I."/>
            <person name="Melin P."/>
            <person name="Meyer V."/>
            <person name="Mielnichuk N."/>
            <person name="Miskei M."/>
            <person name="Molnar A.P."/>
            <person name="Mule G."/>
            <person name="Ngan C.Y."/>
            <person name="Orejas M."/>
            <person name="Orosz E."/>
            <person name="Ouedraogo J.P."/>
            <person name="Overkamp K.M."/>
            <person name="Park H.-S."/>
            <person name="Perrone G."/>
            <person name="Piumi F."/>
            <person name="Punt P.J."/>
            <person name="Ram A.F."/>
            <person name="Ramon A."/>
            <person name="Rauscher S."/>
            <person name="Record E."/>
            <person name="Riano-Pachon D.M."/>
            <person name="Robert V."/>
            <person name="Roehrig J."/>
            <person name="Ruller R."/>
            <person name="Salamov A."/>
            <person name="Salih N.S."/>
            <person name="Samson R.A."/>
            <person name="Sandor E."/>
            <person name="Sanguinetti M."/>
            <person name="Schuetze T."/>
            <person name="Sepcic K."/>
            <person name="Shelest E."/>
            <person name="Sherlock G."/>
            <person name="Sophianopoulou V."/>
            <person name="Squina F.M."/>
            <person name="Sun H."/>
            <person name="Susca A."/>
            <person name="Todd R.B."/>
            <person name="Tsang A."/>
            <person name="Unkles S.E."/>
            <person name="van de Wiele N."/>
            <person name="van Rossen-Uffink D."/>
            <person name="Oliveira J.V."/>
            <person name="Vesth T.C."/>
            <person name="Visser J."/>
            <person name="Yu J.-H."/>
            <person name="Zhou M."/>
            <person name="Andersen M.R."/>
            <person name="Archer D.B."/>
            <person name="Baker S.E."/>
            <person name="Benoit I."/>
            <person name="Brakhage A.A."/>
            <person name="Braus G.H."/>
            <person name="Fischer R."/>
            <person name="Frisvad J.C."/>
            <person name="Goldman G.H."/>
            <person name="Houbraken J."/>
            <person name="Oakley B."/>
            <person name="Pocsi I."/>
            <person name="Scazzocchio C."/>
            <person name="Seiboth B."/>
            <person name="vanKuyk P.A."/>
            <person name="Wortman J."/>
            <person name="Dyer P.S."/>
            <person name="Grigoriev I.V."/>
        </authorList>
    </citation>
    <scope>NUCLEOTIDE SEQUENCE [LARGE SCALE GENOMIC DNA]</scope>
    <source>
        <strain evidence="9">ATCC 16872 / CBS 172.66 / WB 5094</strain>
    </source>
</reference>
<dbReference type="OrthoDB" id="3609at2759"/>
<keyword evidence="5" id="KW-0732">Signal</keyword>
<dbReference type="Proteomes" id="UP000184546">
    <property type="component" value="Unassembled WGS sequence"/>
</dbReference>
<proteinExistence type="inferred from homology"/>
<dbReference type="VEuPathDB" id="FungiDB:ASPACDRAFT_26015"/>
<dbReference type="InterPro" id="IPR051402">
    <property type="entry name" value="KPR-Related"/>
</dbReference>
<dbReference type="SUPFAM" id="SSF51735">
    <property type="entry name" value="NAD(P)-binding Rossmann-fold domains"/>
    <property type="match status" value="1"/>
</dbReference>
<evidence type="ECO:0000256" key="2">
    <source>
        <dbReference type="ARBA" id="ARBA00022857"/>
    </source>
</evidence>
<dbReference type="Pfam" id="PF08546">
    <property type="entry name" value="ApbA_C"/>
    <property type="match status" value="1"/>
</dbReference>
<dbReference type="GeneID" id="30973196"/>
<accession>A0A1L9X0D1</accession>
<dbReference type="InterPro" id="IPR008927">
    <property type="entry name" value="6-PGluconate_DH-like_C_sf"/>
</dbReference>
<feature type="domain" description="Ketopantoate reductase C-terminal" evidence="7">
    <location>
        <begin position="197"/>
        <end position="317"/>
    </location>
</feature>
<evidence type="ECO:0000256" key="1">
    <source>
        <dbReference type="ARBA" id="ARBA00007870"/>
    </source>
</evidence>
<name>A0A1L9X0D1_ASPA1</name>
<dbReference type="EC" id="1.1.1.169" evidence="4"/>
<comment type="similarity">
    <text evidence="1 4">Belongs to the ketopantoate reductase family.</text>
</comment>
<protein>
    <recommendedName>
        <fullName evidence="4">2-dehydropantoate 2-reductase</fullName>
        <ecNumber evidence="4">1.1.1.169</ecNumber>
    </recommendedName>
    <alternativeName>
        <fullName evidence="4">Ketopantoate reductase</fullName>
    </alternativeName>
</protein>
<keyword evidence="2 4" id="KW-0521">NADP</keyword>
<comment type="function">
    <text evidence="4">Catalyzes the NADPH-dependent reduction of ketopantoate into pantoic acid.</text>
</comment>
<dbReference type="Pfam" id="PF02558">
    <property type="entry name" value="ApbA"/>
    <property type="match status" value="1"/>
</dbReference>
<feature type="domain" description="Ketopantoate reductase N-terminal" evidence="6">
    <location>
        <begin position="6"/>
        <end position="163"/>
    </location>
</feature>
<evidence type="ECO:0000313" key="8">
    <source>
        <dbReference type="EMBL" id="OJK01806.1"/>
    </source>
</evidence>
<evidence type="ECO:0000259" key="7">
    <source>
        <dbReference type="Pfam" id="PF08546"/>
    </source>
</evidence>
<gene>
    <name evidence="8" type="ORF">ASPACDRAFT_26015</name>
</gene>
<dbReference type="PANTHER" id="PTHR21708:SF30">
    <property type="entry name" value="2-DEHYDROPANTOATE 2-REDUCTASE-RELATED"/>
    <property type="match status" value="1"/>
</dbReference>
<sequence>MAKTRVLLLGSGGIGTLAALNLECGGQAEVTAVLRSNFQTVTDRGFEILSCDHGHIRNWHPTSVVNAVPVIGAGDVAPYDYIVCTTKNIPDIGPSICDIIAPAVTPAQTVIVLIQNGLNIEKPFAKRFPANIILSGISRNDAHEIGPGLIEQIDHDNLQIGAFCGPSDRIDAQTNAAIHFVEIYSAGGKTNCYHEPNVQRERWRKLVYNAAFNPISALTGLSTGDLQTAGNALDTLLIPAMTEVLTVAHAAGIDLPQETIATTLAKNPPERKIYPSMQKDMAKGNFLEHEVIMGEVIREAQRRGVATPILSTLYQLCACVQWRLQGTKPATRQN</sequence>
<dbReference type="InterPro" id="IPR013752">
    <property type="entry name" value="KPA_reductase"/>
</dbReference>
<dbReference type="InterPro" id="IPR013328">
    <property type="entry name" value="6PGD_dom2"/>
</dbReference>
<dbReference type="AlphaFoldDB" id="A0A1L9X0D1"/>
<dbReference type="GO" id="GO:0008677">
    <property type="term" value="F:2-dehydropantoate 2-reductase activity"/>
    <property type="evidence" value="ECO:0007669"/>
    <property type="project" value="UniProtKB-EC"/>
</dbReference>
<evidence type="ECO:0000256" key="5">
    <source>
        <dbReference type="SAM" id="SignalP"/>
    </source>
</evidence>
<dbReference type="InterPro" id="IPR003710">
    <property type="entry name" value="ApbA"/>
</dbReference>
<evidence type="ECO:0000256" key="4">
    <source>
        <dbReference type="RuleBase" id="RU362068"/>
    </source>
</evidence>
<dbReference type="FunFam" id="1.10.1040.10:FF:000017">
    <property type="entry name" value="2-dehydropantoate 2-reductase"/>
    <property type="match status" value="1"/>
</dbReference>
<keyword evidence="3 4" id="KW-0560">Oxidoreductase</keyword>
<dbReference type="InterPro" id="IPR013332">
    <property type="entry name" value="KPR_N"/>
</dbReference>
<feature type="signal peptide" evidence="5">
    <location>
        <begin position="1"/>
        <end position="19"/>
    </location>
</feature>
<dbReference type="SUPFAM" id="SSF48179">
    <property type="entry name" value="6-phosphogluconate dehydrogenase C-terminal domain-like"/>
    <property type="match status" value="1"/>
</dbReference>
<dbReference type="RefSeq" id="XP_020058145.1">
    <property type="nucleotide sequence ID" value="XM_020199382.1"/>
</dbReference>
<dbReference type="OMA" id="WSKLVYN"/>
<comment type="catalytic activity">
    <reaction evidence="4">
        <text>(R)-pantoate + NADP(+) = 2-dehydropantoate + NADPH + H(+)</text>
        <dbReference type="Rhea" id="RHEA:16233"/>
        <dbReference type="ChEBI" id="CHEBI:11561"/>
        <dbReference type="ChEBI" id="CHEBI:15378"/>
        <dbReference type="ChEBI" id="CHEBI:15980"/>
        <dbReference type="ChEBI" id="CHEBI:57783"/>
        <dbReference type="ChEBI" id="CHEBI:58349"/>
        <dbReference type="EC" id="1.1.1.169"/>
    </reaction>
</comment>
<dbReference type="NCBIfam" id="TIGR00745">
    <property type="entry name" value="apbA_panE"/>
    <property type="match status" value="1"/>
</dbReference>
<dbReference type="Gene3D" id="1.10.1040.10">
    <property type="entry name" value="N-(1-d-carboxylethyl)-l-norvaline Dehydrogenase, domain 2"/>
    <property type="match status" value="1"/>
</dbReference>
<dbReference type="STRING" id="690307.A0A1L9X0D1"/>
<dbReference type="PANTHER" id="PTHR21708">
    <property type="entry name" value="PROBABLE 2-DEHYDROPANTOATE 2-REDUCTASE"/>
    <property type="match status" value="1"/>
</dbReference>
<dbReference type="GO" id="GO:0015940">
    <property type="term" value="P:pantothenate biosynthetic process"/>
    <property type="evidence" value="ECO:0007669"/>
    <property type="project" value="InterPro"/>
</dbReference>
<feature type="chain" id="PRO_5009888072" description="2-dehydropantoate 2-reductase" evidence="5">
    <location>
        <begin position="20"/>
        <end position="334"/>
    </location>
</feature>
<evidence type="ECO:0000313" key="9">
    <source>
        <dbReference type="Proteomes" id="UP000184546"/>
    </source>
</evidence>